<name>A0AAV4G758_9GAST</name>
<keyword evidence="2" id="KW-1185">Reference proteome</keyword>
<gene>
    <name evidence="1" type="ORF">ElyMa_000594400</name>
</gene>
<protein>
    <submittedName>
        <fullName evidence="1">Uncharacterized protein</fullName>
    </submittedName>
</protein>
<dbReference type="Proteomes" id="UP000762676">
    <property type="component" value="Unassembled WGS sequence"/>
</dbReference>
<sequence>MDVKRFVTTITGGMERKDYFQWFQDRRVRKGKTYDVCLLFDMPGRADVWESPDGLEKVERAVEGKNKLTSTRMLSLRMREMLTSHPEFPRQGSSSC</sequence>
<proteinExistence type="predicted"/>
<accession>A0AAV4G758</accession>
<dbReference type="EMBL" id="BMAT01001167">
    <property type="protein sequence ID" value="GFR81031.1"/>
    <property type="molecule type" value="Genomic_DNA"/>
</dbReference>
<evidence type="ECO:0000313" key="2">
    <source>
        <dbReference type="Proteomes" id="UP000762676"/>
    </source>
</evidence>
<evidence type="ECO:0000313" key="1">
    <source>
        <dbReference type="EMBL" id="GFR81031.1"/>
    </source>
</evidence>
<organism evidence="1 2">
    <name type="scientific">Elysia marginata</name>
    <dbReference type="NCBI Taxonomy" id="1093978"/>
    <lineage>
        <taxon>Eukaryota</taxon>
        <taxon>Metazoa</taxon>
        <taxon>Spiralia</taxon>
        <taxon>Lophotrochozoa</taxon>
        <taxon>Mollusca</taxon>
        <taxon>Gastropoda</taxon>
        <taxon>Heterobranchia</taxon>
        <taxon>Euthyneura</taxon>
        <taxon>Panpulmonata</taxon>
        <taxon>Sacoglossa</taxon>
        <taxon>Placobranchoidea</taxon>
        <taxon>Plakobranchidae</taxon>
        <taxon>Elysia</taxon>
    </lineage>
</organism>
<comment type="caution">
    <text evidence="1">The sequence shown here is derived from an EMBL/GenBank/DDBJ whole genome shotgun (WGS) entry which is preliminary data.</text>
</comment>
<reference evidence="1 2" key="1">
    <citation type="journal article" date="2021" name="Elife">
        <title>Chloroplast acquisition without the gene transfer in kleptoplastic sea slugs, Plakobranchus ocellatus.</title>
        <authorList>
            <person name="Maeda T."/>
            <person name="Takahashi S."/>
            <person name="Yoshida T."/>
            <person name="Shimamura S."/>
            <person name="Takaki Y."/>
            <person name="Nagai Y."/>
            <person name="Toyoda A."/>
            <person name="Suzuki Y."/>
            <person name="Arimoto A."/>
            <person name="Ishii H."/>
            <person name="Satoh N."/>
            <person name="Nishiyama T."/>
            <person name="Hasebe M."/>
            <person name="Maruyama T."/>
            <person name="Minagawa J."/>
            <person name="Obokata J."/>
            <person name="Shigenobu S."/>
        </authorList>
    </citation>
    <scope>NUCLEOTIDE SEQUENCE [LARGE SCALE GENOMIC DNA]</scope>
</reference>
<dbReference type="AlphaFoldDB" id="A0AAV4G758"/>